<accession>A0A815MZF6</accession>
<dbReference type="Proteomes" id="UP000663823">
    <property type="component" value="Unassembled WGS sequence"/>
</dbReference>
<comment type="caution">
    <text evidence="2">The sequence shown here is derived from an EMBL/GenBank/DDBJ whole genome shotgun (WGS) entry which is preliminary data.</text>
</comment>
<sequence length="618" mass="74063">MNVTLKMEENKLIESHSYSSLIPYAITNMLQKSLDEPNNTTNFELLPNEIFLYLFNYMDSVDLLHAFYGLNSRFNRLLYEEFRSYRFHFDLFSKRQFDMICQRHLPFIIGRFIFLRLSDSDETPGQINHFFSYIPSMSYLTHLRCLIFYKLCSYETLIKIVPEFHHLSSLTYLELKSCSFRLHKIDMQMIVNNIWNLPKLASCYFDIRVYKQETPFLLAQVSTSLRKVFIYRQRFKWNELYRLFECTPHLKCLRISMDQVDGTDYQQCPIPTLIYLNISGFCMSNISKMMYLLQNIPNLRCLKIRLSYHFINGYQWEQIIKNYLPKLKTFLFNMYDVTANNQNIEEQANELMNSFRSSFWIDEHQWFVRCFIFDGLIYIGNSVHYTNDGHPYLWKSTYPNDNYLNIYKNMTHIYNETFFHQSFPSDVRLPNIEFLWIELPIKEQFWTIVPSLNQLYLLSISSYTDTFQLQLQRLLDQASHLCCLEIKQHESLPLQISFLTCINTSIRQLYLQNHWFDEEECITVTRSPLGVSCEVLFIKVKTRENILMLMKNMINLRALTIQFDDDMFSKVLLSKKTIHDLYRSNNDSLLHWLKHHLPSTCLVVRDADTINLIHIWIS</sequence>
<dbReference type="EMBL" id="CAJOAX010010030">
    <property type="protein sequence ID" value="CAF4067629.1"/>
    <property type="molecule type" value="Genomic_DNA"/>
</dbReference>
<evidence type="ECO:0000313" key="4">
    <source>
        <dbReference type="Proteomes" id="UP000663882"/>
    </source>
</evidence>
<evidence type="ECO:0000313" key="3">
    <source>
        <dbReference type="EMBL" id="CAF4067629.1"/>
    </source>
</evidence>
<evidence type="ECO:0000313" key="2">
    <source>
        <dbReference type="EMBL" id="CAF1431916.1"/>
    </source>
</evidence>
<protein>
    <recommendedName>
        <fullName evidence="1">F-box domain-containing protein</fullName>
    </recommendedName>
</protein>
<dbReference type="InterPro" id="IPR001810">
    <property type="entry name" value="F-box_dom"/>
</dbReference>
<dbReference type="PROSITE" id="PS50181">
    <property type="entry name" value="FBOX"/>
    <property type="match status" value="1"/>
</dbReference>
<feature type="domain" description="F-box" evidence="1">
    <location>
        <begin position="40"/>
        <end position="88"/>
    </location>
</feature>
<dbReference type="OrthoDB" id="10307101at2759"/>
<dbReference type="Gene3D" id="3.80.10.10">
    <property type="entry name" value="Ribonuclease Inhibitor"/>
    <property type="match status" value="1"/>
</dbReference>
<dbReference type="EMBL" id="CAJNOO010005836">
    <property type="protein sequence ID" value="CAF1431916.1"/>
    <property type="molecule type" value="Genomic_DNA"/>
</dbReference>
<name>A0A815MZF6_9BILA</name>
<gene>
    <name evidence="3" type="ORF">OTI717_LOCUS32487</name>
    <name evidence="2" type="ORF">RFH988_LOCUS35981</name>
</gene>
<dbReference type="AlphaFoldDB" id="A0A815MZF6"/>
<proteinExistence type="predicted"/>
<organism evidence="2 4">
    <name type="scientific">Rotaria sordida</name>
    <dbReference type="NCBI Taxonomy" id="392033"/>
    <lineage>
        <taxon>Eukaryota</taxon>
        <taxon>Metazoa</taxon>
        <taxon>Spiralia</taxon>
        <taxon>Gnathifera</taxon>
        <taxon>Rotifera</taxon>
        <taxon>Eurotatoria</taxon>
        <taxon>Bdelloidea</taxon>
        <taxon>Philodinida</taxon>
        <taxon>Philodinidae</taxon>
        <taxon>Rotaria</taxon>
    </lineage>
</organism>
<dbReference type="InterPro" id="IPR032675">
    <property type="entry name" value="LRR_dom_sf"/>
</dbReference>
<dbReference type="Proteomes" id="UP000663882">
    <property type="component" value="Unassembled WGS sequence"/>
</dbReference>
<evidence type="ECO:0000259" key="1">
    <source>
        <dbReference type="PROSITE" id="PS50181"/>
    </source>
</evidence>
<dbReference type="SUPFAM" id="SSF52047">
    <property type="entry name" value="RNI-like"/>
    <property type="match status" value="1"/>
</dbReference>
<reference evidence="2" key="1">
    <citation type="submission" date="2021-02" db="EMBL/GenBank/DDBJ databases">
        <authorList>
            <person name="Nowell W R."/>
        </authorList>
    </citation>
    <scope>NUCLEOTIDE SEQUENCE</scope>
</reference>